<protein>
    <recommendedName>
        <fullName evidence="10">C2H2-type domain-containing protein</fullName>
    </recommendedName>
</protein>
<dbReference type="FunFam" id="3.30.160.60:FF:000446">
    <property type="entry name" value="Zinc finger protein"/>
    <property type="match status" value="1"/>
</dbReference>
<dbReference type="PANTHER" id="PTHR24399">
    <property type="entry name" value="ZINC FINGER AND BTB DOMAIN-CONTAINING"/>
    <property type="match status" value="1"/>
</dbReference>
<keyword evidence="5" id="KW-0862">Zinc</keyword>
<proteinExistence type="predicted"/>
<evidence type="ECO:0000256" key="6">
    <source>
        <dbReference type="ARBA" id="ARBA00023015"/>
    </source>
</evidence>
<dbReference type="PROSITE" id="PS00028">
    <property type="entry name" value="ZINC_FINGER_C2H2_1"/>
    <property type="match status" value="2"/>
</dbReference>
<dbReference type="Pfam" id="PF00096">
    <property type="entry name" value="zf-C2H2"/>
    <property type="match status" value="3"/>
</dbReference>
<dbReference type="InterPro" id="IPR013087">
    <property type="entry name" value="Znf_C2H2_type"/>
</dbReference>
<comment type="caution">
    <text evidence="11">The sequence shown here is derived from an EMBL/GenBank/DDBJ whole genome shotgun (WGS) entry which is preliminary data.</text>
</comment>
<keyword evidence="3" id="KW-0677">Repeat</keyword>
<evidence type="ECO:0000256" key="4">
    <source>
        <dbReference type="ARBA" id="ARBA00022771"/>
    </source>
</evidence>
<dbReference type="SUPFAM" id="SSF57667">
    <property type="entry name" value="beta-beta-alpha zinc fingers"/>
    <property type="match status" value="2"/>
</dbReference>
<organism evidence="11 12">
    <name type="scientific">Trichogramma kaykai</name>
    <dbReference type="NCBI Taxonomy" id="54128"/>
    <lineage>
        <taxon>Eukaryota</taxon>
        <taxon>Metazoa</taxon>
        <taxon>Ecdysozoa</taxon>
        <taxon>Arthropoda</taxon>
        <taxon>Hexapoda</taxon>
        <taxon>Insecta</taxon>
        <taxon>Pterygota</taxon>
        <taxon>Neoptera</taxon>
        <taxon>Endopterygota</taxon>
        <taxon>Hymenoptera</taxon>
        <taxon>Apocrita</taxon>
        <taxon>Proctotrupomorpha</taxon>
        <taxon>Chalcidoidea</taxon>
        <taxon>Trichogrammatidae</taxon>
        <taxon>Trichogramma</taxon>
    </lineage>
</organism>
<evidence type="ECO:0000256" key="9">
    <source>
        <dbReference type="PROSITE-ProRule" id="PRU00042"/>
    </source>
</evidence>
<evidence type="ECO:0000313" key="12">
    <source>
        <dbReference type="Proteomes" id="UP001627154"/>
    </source>
</evidence>
<dbReference type="EMBL" id="JBJJXI010000148">
    <property type="protein sequence ID" value="KAL3386089.1"/>
    <property type="molecule type" value="Genomic_DNA"/>
</dbReference>
<keyword evidence="2" id="KW-0479">Metal-binding</keyword>
<dbReference type="InterPro" id="IPR036236">
    <property type="entry name" value="Znf_C2H2_sf"/>
</dbReference>
<comment type="subcellular location">
    <subcellularLocation>
        <location evidence="1">Nucleus</location>
    </subcellularLocation>
</comment>
<sequence>MHEKKRRFPCGQCSKIYVSESCLRRHMKNECQADLSFTCRRCQKSFYQRCHLERHMKLHQKTAKVQVQQPNEVNAVQAQNYNLFGTEENDKLWKQIPSLSLTCNAQEETKQEKSNKEDSTEEYECQKDSSFMHEKKRQFPCDKCSKKTVYFSEPCLRRHKKYERRTDPSFTCRQCQKSFYLRCNLVRHMKLHQKTAEVQVRQPHEVNAVQAQNHNLFWTRK</sequence>
<evidence type="ECO:0000256" key="2">
    <source>
        <dbReference type="ARBA" id="ARBA00022723"/>
    </source>
</evidence>
<accession>A0ABD2VZR0</accession>
<evidence type="ECO:0000259" key="10">
    <source>
        <dbReference type="PROSITE" id="PS50157"/>
    </source>
</evidence>
<dbReference type="GO" id="GO:0008270">
    <property type="term" value="F:zinc ion binding"/>
    <property type="evidence" value="ECO:0007669"/>
    <property type="project" value="UniProtKB-KW"/>
</dbReference>
<evidence type="ECO:0000256" key="7">
    <source>
        <dbReference type="ARBA" id="ARBA00023163"/>
    </source>
</evidence>
<feature type="domain" description="C2H2-type" evidence="10">
    <location>
        <begin position="170"/>
        <end position="197"/>
    </location>
</feature>
<evidence type="ECO:0000256" key="8">
    <source>
        <dbReference type="ARBA" id="ARBA00023242"/>
    </source>
</evidence>
<reference evidence="11 12" key="1">
    <citation type="journal article" date="2024" name="bioRxiv">
        <title>A reference genome for Trichogramma kaykai: A tiny desert-dwelling parasitoid wasp with competing sex-ratio distorters.</title>
        <authorList>
            <person name="Culotta J."/>
            <person name="Lindsey A.R."/>
        </authorList>
    </citation>
    <scope>NUCLEOTIDE SEQUENCE [LARGE SCALE GENOMIC DNA]</scope>
    <source>
        <strain evidence="11 12">KSX58</strain>
    </source>
</reference>
<dbReference type="Gene3D" id="3.30.160.60">
    <property type="entry name" value="Classic Zinc Finger"/>
    <property type="match status" value="2"/>
</dbReference>
<gene>
    <name evidence="11" type="ORF">TKK_018307</name>
</gene>
<dbReference type="PROSITE" id="PS50157">
    <property type="entry name" value="ZINC_FINGER_C2H2_2"/>
    <property type="match status" value="2"/>
</dbReference>
<evidence type="ECO:0000256" key="1">
    <source>
        <dbReference type="ARBA" id="ARBA00004123"/>
    </source>
</evidence>
<dbReference type="GO" id="GO:0005634">
    <property type="term" value="C:nucleus"/>
    <property type="evidence" value="ECO:0007669"/>
    <property type="project" value="UniProtKB-SubCell"/>
</dbReference>
<keyword evidence="7" id="KW-0804">Transcription</keyword>
<evidence type="ECO:0000256" key="3">
    <source>
        <dbReference type="ARBA" id="ARBA00022737"/>
    </source>
</evidence>
<keyword evidence="12" id="KW-1185">Reference proteome</keyword>
<keyword evidence="4 9" id="KW-0863">Zinc-finger</keyword>
<evidence type="ECO:0000313" key="11">
    <source>
        <dbReference type="EMBL" id="KAL3386089.1"/>
    </source>
</evidence>
<dbReference type="AlphaFoldDB" id="A0ABD2VZR0"/>
<keyword evidence="6" id="KW-0805">Transcription regulation</keyword>
<evidence type="ECO:0000256" key="5">
    <source>
        <dbReference type="ARBA" id="ARBA00022833"/>
    </source>
</evidence>
<dbReference type="SMART" id="SM00355">
    <property type="entry name" value="ZnF_C2H2"/>
    <property type="match status" value="4"/>
</dbReference>
<dbReference type="Proteomes" id="UP001627154">
    <property type="component" value="Unassembled WGS sequence"/>
</dbReference>
<keyword evidence="8" id="KW-0539">Nucleus</keyword>
<dbReference type="PANTHER" id="PTHR24399:SF23">
    <property type="entry name" value="C2H2-TYPE DOMAIN-CONTAINING PROTEIN"/>
    <property type="match status" value="1"/>
</dbReference>
<feature type="domain" description="C2H2-type" evidence="10">
    <location>
        <begin position="37"/>
        <end position="64"/>
    </location>
</feature>
<name>A0ABD2VZR0_9HYME</name>